<dbReference type="CDD" id="cd03230">
    <property type="entry name" value="ABC_DR_subfamily_A"/>
    <property type="match status" value="1"/>
</dbReference>
<evidence type="ECO:0000256" key="1">
    <source>
        <dbReference type="ARBA" id="ARBA00022448"/>
    </source>
</evidence>
<dbReference type="Gene3D" id="3.40.50.300">
    <property type="entry name" value="P-loop containing nucleotide triphosphate hydrolases"/>
    <property type="match status" value="1"/>
</dbReference>
<evidence type="ECO:0000313" key="6">
    <source>
        <dbReference type="Proteomes" id="UP001500523"/>
    </source>
</evidence>
<evidence type="ECO:0000313" key="5">
    <source>
        <dbReference type="EMBL" id="GAA3718108.1"/>
    </source>
</evidence>
<evidence type="ECO:0000256" key="2">
    <source>
        <dbReference type="ARBA" id="ARBA00022741"/>
    </source>
</evidence>
<dbReference type="InterPro" id="IPR050763">
    <property type="entry name" value="ABC_transporter_ATP-binding"/>
</dbReference>
<accession>A0ABP7EJM6</accession>
<protein>
    <submittedName>
        <fullName evidence="5">ABC transporter ATP-binding protein</fullName>
    </submittedName>
</protein>
<dbReference type="GO" id="GO:0005524">
    <property type="term" value="F:ATP binding"/>
    <property type="evidence" value="ECO:0007669"/>
    <property type="project" value="UniProtKB-KW"/>
</dbReference>
<comment type="caution">
    <text evidence="5">The sequence shown here is derived from an EMBL/GenBank/DDBJ whole genome shotgun (WGS) entry which is preliminary data.</text>
</comment>
<sequence length="315" mass="32784">MHSGDQRFEARNPCQDIKIAACLRGVAKSLGSTRVLRGFDLDVRAGKVTALLGPNGAGKTTAVSLLTGRLAPDAGTATLFGLDPRRSAARTRLGVMLQTAGLPDMLTVAEVVRLQSGYYRYPRTLVETLALAGLTDLAERRCGALSGGQARRVHYALAICGRPDLLVLDEPTATMDRASARALWATVREAADAGAAVLLTSHDLMEADALADRVVVMDAGVVVADATPAALRARAGGSVIRCRTRIVLTAALAMPSVHDASVEGAELRVVTGDGAATVRALLLADPDLLALRVADATLENAIALLLAPANQRIAA</sequence>
<dbReference type="InterPro" id="IPR027417">
    <property type="entry name" value="P-loop_NTPase"/>
</dbReference>
<keyword evidence="3 5" id="KW-0067">ATP-binding</keyword>
<evidence type="ECO:0000259" key="4">
    <source>
        <dbReference type="PROSITE" id="PS50893"/>
    </source>
</evidence>
<reference evidence="6" key="1">
    <citation type="journal article" date="2019" name="Int. J. Syst. Evol. Microbiol.">
        <title>The Global Catalogue of Microorganisms (GCM) 10K type strain sequencing project: providing services to taxonomists for standard genome sequencing and annotation.</title>
        <authorList>
            <consortium name="The Broad Institute Genomics Platform"/>
            <consortium name="The Broad Institute Genome Sequencing Center for Infectious Disease"/>
            <person name="Wu L."/>
            <person name="Ma J."/>
        </authorList>
    </citation>
    <scope>NUCLEOTIDE SEQUENCE [LARGE SCALE GENOMIC DNA]</scope>
    <source>
        <strain evidence="6">JCM 17498</strain>
    </source>
</reference>
<feature type="domain" description="ABC transporter" evidence="4">
    <location>
        <begin position="21"/>
        <end position="244"/>
    </location>
</feature>
<organism evidence="5 6">
    <name type="scientific">Sphingomonas cynarae</name>
    <dbReference type="NCBI Taxonomy" id="930197"/>
    <lineage>
        <taxon>Bacteria</taxon>
        <taxon>Pseudomonadati</taxon>
        <taxon>Pseudomonadota</taxon>
        <taxon>Alphaproteobacteria</taxon>
        <taxon>Sphingomonadales</taxon>
        <taxon>Sphingomonadaceae</taxon>
        <taxon>Sphingomonas</taxon>
    </lineage>
</organism>
<dbReference type="PANTHER" id="PTHR42711">
    <property type="entry name" value="ABC TRANSPORTER ATP-BINDING PROTEIN"/>
    <property type="match status" value="1"/>
</dbReference>
<dbReference type="PROSITE" id="PS50893">
    <property type="entry name" value="ABC_TRANSPORTER_2"/>
    <property type="match status" value="1"/>
</dbReference>
<dbReference type="EMBL" id="BAABBF010000007">
    <property type="protein sequence ID" value="GAA3718108.1"/>
    <property type="molecule type" value="Genomic_DNA"/>
</dbReference>
<dbReference type="PANTHER" id="PTHR42711:SF17">
    <property type="entry name" value="ABC TRANSPORTER ATP-BINDING PROTEIN"/>
    <property type="match status" value="1"/>
</dbReference>
<proteinExistence type="predicted"/>
<dbReference type="SMART" id="SM00382">
    <property type="entry name" value="AAA"/>
    <property type="match status" value="1"/>
</dbReference>
<dbReference type="InterPro" id="IPR003439">
    <property type="entry name" value="ABC_transporter-like_ATP-bd"/>
</dbReference>
<keyword evidence="6" id="KW-1185">Reference proteome</keyword>
<dbReference type="Pfam" id="PF00005">
    <property type="entry name" value="ABC_tran"/>
    <property type="match status" value="1"/>
</dbReference>
<evidence type="ECO:0000256" key="3">
    <source>
        <dbReference type="ARBA" id="ARBA00022840"/>
    </source>
</evidence>
<dbReference type="Proteomes" id="UP001500523">
    <property type="component" value="Unassembled WGS sequence"/>
</dbReference>
<name>A0ABP7EJM6_9SPHN</name>
<keyword evidence="2" id="KW-0547">Nucleotide-binding</keyword>
<dbReference type="SUPFAM" id="SSF52540">
    <property type="entry name" value="P-loop containing nucleoside triphosphate hydrolases"/>
    <property type="match status" value="1"/>
</dbReference>
<gene>
    <name evidence="5" type="ORF">GCM10022268_28090</name>
</gene>
<dbReference type="InterPro" id="IPR003593">
    <property type="entry name" value="AAA+_ATPase"/>
</dbReference>
<dbReference type="RefSeq" id="WP_344694042.1">
    <property type="nucleotide sequence ID" value="NZ_BAABBF010000007.1"/>
</dbReference>
<keyword evidence="1" id="KW-0813">Transport</keyword>